<name>A0A069SPE9_PHOVU</name>
<comment type="caution">
    <text evidence="2">The sequence shown here is derived from an EMBL/GenBank/DDBJ whole genome shotgun (WGS) entry which is preliminary data.</text>
</comment>
<dbReference type="Proteomes" id="UP000027661">
    <property type="component" value="Unassembled WGS sequence"/>
</dbReference>
<evidence type="ECO:0000313" key="2">
    <source>
        <dbReference type="EMBL" id="KDS53519.1"/>
    </source>
</evidence>
<reference evidence="2 3" key="1">
    <citation type="submission" date="2014-04" db="EMBL/GenBank/DDBJ databases">
        <authorList>
            <person name="Sears C."/>
            <person name="Carroll K."/>
            <person name="Sack B.R."/>
            <person name="Qadri F."/>
            <person name="Myers L.L."/>
            <person name="Chung G.-T."/>
            <person name="Escheverria P."/>
            <person name="Fraser C.M."/>
            <person name="Sadzewicz L."/>
            <person name="Shefchek K.A."/>
            <person name="Tallon L."/>
            <person name="Das S.P."/>
            <person name="Daugherty S."/>
            <person name="Mongodin E.F."/>
        </authorList>
    </citation>
    <scope>NUCLEOTIDE SEQUENCE [LARGE SCALE GENOMIC DNA]</scope>
    <source>
        <strain evidence="2 3">3975 RP4</strain>
    </source>
</reference>
<organism evidence="2 3">
    <name type="scientific">Phocaeicola vulgatus str. 3975 RP4</name>
    <dbReference type="NCBI Taxonomy" id="1339352"/>
    <lineage>
        <taxon>Bacteria</taxon>
        <taxon>Pseudomonadati</taxon>
        <taxon>Bacteroidota</taxon>
        <taxon>Bacteroidia</taxon>
        <taxon>Bacteroidales</taxon>
        <taxon>Bacteroidaceae</taxon>
        <taxon>Phocaeicola</taxon>
    </lineage>
</organism>
<dbReference type="PATRIC" id="fig|1339352.3.peg.2308"/>
<evidence type="ECO:0000256" key="1">
    <source>
        <dbReference type="SAM" id="MobiDB-lite"/>
    </source>
</evidence>
<sequence length="41" mass="4201">MGMVDADGAGTSGGSGVMTRGCDDGRYPMARTITFGLQVNF</sequence>
<feature type="region of interest" description="Disordered" evidence="1">
    <location>
        <begin position="1"/>
        <end position="20"/>
    </location>
</feature>
<accession>A0A069SPE9</accession>
<dbReference type="EMBL" id="JNHM01000029">
    <property type="protein sequence ID" value="KDS53519.1"/>
    <property type="molecule type" value="Genomic_DNA"/>
</dbReference>
<dbReference type="AlphaFoldDB" id="A0A069SPE9"/>
<protein>
    <submittedName>
        <fullName evidence="2">Uncharacterized protein</fullName>
    </submittedName>
</protein>
<gene>
    <name evidence="2" type="ORF">M099_2401</name>
</gene>
<proteinExistence type="predicted"/>
<evidence type="ECO:0000313" key="3">
    <source>
        <dbReference type="Proteomes" id="UP000027661"/>
    </source>
</evidence>